<dbReference type="GeneID" id="8240942"/>
<accession>C1DYU5</accession>
<dbReference type="KEGG" id="mis:MICPUN_55823"/>
<sequence length="75" mass="8578">MSAIVTRNIGVAARQWANRVSVRTVVIPGSHQEPLKEAAKRIGYWGEEQDIDSRWEPDQGPMFTPRAFEHGLRYI</sequence>
<protein>
    <submittedName>
        <fullName evidence="1">Uncharacterized protein</fullName>
    </submittedName>
</protein>
<dbReference type="RefSeq" id="XP_002500231.1">
    <property type="nucleotide sequence ID" value="XM_002500185.1"/>
</dbReference>
<organism evidence="1 2">
    <name type="scientific">Micromonas commoda (strain RCC299 / NOUM17 / CCMP2709)</name>
    <name type="common">Picoplanktonic green alga</name>
    <dbReference type="NCBI Taxonomy" id="296587"/>
    <lineage>
        <taxon>Eukaryota</taxon>
        <taxon>Viridiplantae</taxon>
        <taxon>Chlorophyta</taxon>
        <taxon>Mamiellophyceae</taxon>
        <taxon>Mamiellales</taxon>
        <taxon>Mamiellaceae</taxon>
        <taxon>Micromonas</taxon>
    </lineage>
</organism>
<dbReference type="InParanoid" id="C1DYU5"/>
<evidence type="ECO:0000313" key="2">
    <source>
        <dbReference type="Proteomes" id="UP000002009"/>
    </source>
</evidence>
<keyword evidence="2" id="KW-1185">Reference proteome</keyword>
<evidence type="ECO:0000313" key="1">
    <source>
        <dbReference type="EMBL" id="ACO61489.1"/>
    </source>
</evidence>
<reference evidence="1 2" key="1">
    <citation type="journal article" date="2009" name="Science">
        <title>Green evolution and dynamic adaptations revealed by genomes of the marine picoeukaryotes Micromonas.</title>
        <authorList>
            <person name="Worden A.Z."/>
            <person name="Lee J.H."/>
            <person name="Mock T."/>
            <person name="Rouze P."/>
            <person name="Simmons M.P."/>
            <person name="Aerts A.L."/>
            <person name="Allen A.E."/>
            <person name="Cuvelier M.L."/>
            <person name="Derelle E."/>
            <person name="Everett M.V."/>
            <person name="Foulon E."/>
            <person name="Grimwood J."/>
            <person name="Gundlach H."/>
            <person name="Henrissat B."/>
            <person name="Napoli C."/>
            <person name="McDonald S.M."/>
            <person name="Parker M.S."/>
            <person name="Rombauts S."/>
            <person name="Salamov A."/>
            <person name="Von Dassow P."/>
            <person name="Badger J.H."/>
            <person name="Coutinho P.M."/>
            <person name="Demir E."/>
            <person name="Dubchak I."/>
            <person name="Gentemann C."/>
            <person name="Eikrem W."/>
            <person name="Gready J.E."/>
            <person name="John U."/>
            <person name="Lanier W."/>
            <person name="Lindquist E.A."/>
            <person name="Lucas S."/>
            <person name="Mayer K.F."/>
            <person name="Moreau H."/>
            <person name="Not F."/>
            <person name="Otillar R."/>
            <person name="Panaud O."/>
            <person name="Pangilinan J."/>
            <person name="Paulsen I."/>
            <person name="Piegu B."/>
            <person name="Poliakov A."/>
            <person name="Robbens S."/>
            <person name="Schmutz J."/>
            <person name="Toulza E."/>
            <person name="Wyss T."/>
            <person name="Zelensky A."/>
            <person name="Zhou K."/>
            <person name="Armbrust E.V."/>
            <person name="Bhattacharya D."/>
            <person name="Goodenough U.W."/>
            <person name="Van de Peer Y."/>
            <person name="Grigoriev I.V."/>
        </authorList>
    </citation>
    <scope>NUCLEOTIDE SEQUENCE [LARGE SCALE GENOMIC DNA]</scope>
    <source>
        <strain evidence="2">RCC299 / NOUM17</strain>
    </source>
</reference>
<name>C1DYU5_MICCC</name>
<dbReference type="AlphaFoldDB" id="C1DYU5"/>
<dbReference type="Proteomes" id="UP000002009">
    <property type="component" value="Chromosome 2"/>
</dbReference>
<proteinExistence type="predicted"/>
<dbReference type="EMBL" id="CP001323">
    <property type="protein sequence ID" value="ACO61489.1"/>
    <property type="molecule type" value="Genomic_DNA"/>
</dbReference>
<gene>
    <name evidence="1" type="ORF">MICPUN_55823</name>
</gene>